<feature type="transmembrane region" description="Helical" evidence="13">
    <location>
        <begin position="259"/>
        <end position="282"/>
    </location>
</feature>
<keyword evidence="5" id="KW-0597">Phosphoprotein</keyword>
<reference evidence="17" key="3">
    <citation type="journal article" date="2005" name="Nature">
        <title>The map-based sequence of the rice genome.</title>
        <authorList>
            <consortium name="International rice genome sequencing project (IRGSP)"/>
            <person name="Matsumoto T."/>
            <person name="Wu J."/>
            <person name="Kanamori H."/>
            <person name="Katayose Y."/>
            <person name="Fujisawa M."/>
            <person name="Namiki N."/>
            <person name="Mizuno H."/>
            <person name="Yamamoto K."/>
            <person name="Antonio B.A."/>
            <person name="Baba T."/>
            <person name="Sakata K."/>
            <person name="Nagamura Y."/>
            <person name="Aoki H."/>
            <person name="Arikawa K."/>
            <person name="Arita K."/>
            <person name="Bito T."/>
            <person name="Chiden Y."/>
            <person name="Fujitsuka N."/>
            <person name="Fukunaka R."/>
            <person name="Hamada M."/>
            <person name="Harada C."/>
            <person name="Hayashi A."/>
            <person name="Hijishita S."/>
            <person name="Honda M."/>
            <person name="Hosokawa S."/>
            <person name="Ichikawa Y."/>
            <person name="Idonuma A."/>
            <person name="Iijima M."/>
            <person name="Ikeda M."/>
            <person name="Ikeno M."/>
            <person name="Ito K."/>
            <person name="Ito S."/>
            <person name="Ito T."/>
            <person name="Ito Y."/>
            <person name="Ito Y."/>
            <person name="Iwabuchi A."/>
            <person name="Kamiya K."/>
            <person name="Karasawa W."/>
            <person name="Kurita K."/>
            <person name="Katagiri S."/>
            <person name="Kikuta A."/>
            <person name="Kobayashi H."/>
            <person name="Kobayashi N."/>
            <person name="Machita K."/>
            <person name="Maehara T."/>
            <person name="Masukawa M."/>
            <person name="Mizubayashi T."/>
            <person name="Mukai Y."/>
            <person name="Nagasaki H."/>
            <person name="Nagata Y."/>
            <person name="Naito S."/>
            <person name="Nakashima M."/>
            <person name="Nakama Y."/>
            <person name="Nakamichi Y."/>
            <person name="Nakamura M."/>
            <person name="Meguro A."/>
            <person name="Negishi M."/>
            <person name="Ohta I."/>
            <person name="Ohta T."/>
            <person name="Okamoto M."/>
            <person name="Ono N."/>
            <person name="Saji S."/>
            <person name="Sakaguchi M."/>
            <person name="Sakai K."/>
            <person name="Shibata M."/>
            <person name="Shimokawa T."/>
            <person name="Song J."/>
            <person name="Takazaki Y."/>
            <person name="Terasawa K."/>
            <person name="Tsugane M."/>
            <person name="Tsuji K."/>
            <person name="Ueda S."/>
            <person name="Waki K."/>
            <person name="Yamagata H."/>
            <person name="Yamamoto M."/>
            <person name="Yamamoto S."/>
            <person name="Yamane H."/>
            <person name="Yoshiki S."/>
            <person name="Yoshihara R."/>
            <person name="Yukawa K."/>
            <person name="Zhong H."/>
            <person name="Yano M."/>
            <person name="Yuan Q."/>
            <person name="Ouyang S."/>
            <person name="Liu J."/>
            <person name="Jones K.M."/>
            <person name="Gansberger K."/>
            <person name="Moffat K."/>
            <person name="Hill J."/>
            <person name="Bera J."/>
            <person name="Fadrosh D."/>
            <person name="Jin S."/>
            <person name="Johri S."/>
            <person name="Kim M."/>
            <person name="Overton L."/>
            <person name="Reardon M."/>
            <person name="Tsitrin T."/>
            <person name="Vuong H."/>
            <person name="Weaver B."/>
            <person name="Ciecko A."/>
            <person name="Tallon L."/>
            <person name="Jackson J."/>
            <person name="Pai G."/>
            <person name="Aken S.V."/>
            <person name="Utterback T."/>
            <person name="Reidmuller S."/>
            <person name="Feldblyum T."/>
            <person name="Hsiao J."/>
            <person name="Zismann V."/>
            <person name="Iobst S."/>
            <person name="de Vazeille A.R."/>
            <person name="Buell C.R."/>
            <person name="Ying K."/>
            <person name="Li Y."/>
            <person name="Lu T."/>
            <person name="Huang Y."/>
            <person name="Zhao Q."/>
            <person name="Feng Q."/>
            <person name="Zhang L."/>
            <person name="Zhu J."/>
            <person name="Weng Q."/>
            <person name="Mu J."/>
            <person name="Lu Y."/>
            <person name="Fan D."/>
            <person name="Liu Y."/>
            <person name="Guan J."/>
            <person name="Zhang Y."/>
            <person name="Yu S."/>
            <person name="Liu X."/>
            <person name="Zhang Y."/>
            <person name="Hong G."/>
            <person name="Han B."/>
            <person name="Choisne N."/>
            <person name="Demange N."/>
            <person name="Orjeda G."/>
            <person name="Samain S."/>
            <person name="Cattolico L."/>
            <person name="Pelletier E."/>
            <person name="Couloux A."/>
            <person name="Segurens B."/>
            <person name="Wincker P."/>
            <person name="D'Hont A."/>
            <person name="Scarpelli C."/>
            <person name="Weissenbach J."/>
            <person name="Salanoubat M."/>
            <person name="Quetier F."/>
            <person name="Yu Y."/>
            <person name="Kim H.R."/>
            <person name="Rambo T."/>
            <person name="Currie J."/>
            <person name="Collura K."/>
            <person name="Luo M."/>
            <person name="Yang T."/>
            <person name="Ammiraju J.S.S."/>
            <person name="Engler F."/>
            <person name="Soderlund C."/>
            <person name="Wing R.A."/>
            <person name="Palmer L.E."/>
            <person name="de la Bastide M."/>
            <person name="Spiegel L."/>
            <person name="Nascimento L."/>
            <person name="Zutavern T."/>
            <person name="O'Shaughnessy A."/>
            <person name="Dike S."/>
            <person name="Dedhia N."/>
            <person name="Preston R."/>
            <person name="Balija V."/>
            <person name="McCombie W.R."/>
            <person name="Chow T."/>
            <person name="Chen H."/>
            <person name="Chung M."/>
            <person name="Chen C."/>
            <person name="Shaw J."/>
            <person name="Wu H."/>
            <person name="Hsiao K."/>
            <person name="Chao Y."/>
            <person name="Chu M."/>
            <person name="Cheng C."/>
            <person name="Hour A."/>
            <person name="Lee P."/>
            <person name="Lin S."/>
            <person name="Lin Y."/>
            <person name="Liou J."/>
            <person name="Liu S."/>
            <person name="Hsing Y."/>
            <person name="Raghuvanshi S."/>
            <person name="Mohanty A."/>
            <person name="Bharti A.K."/>
            <person name="Gaur A."/>
            <person name="Gupta V."/>
            <person name="Kumar D."/>
            <person name="Ravi V."/>
            <person name="Vij S."/>
            <person name="Kapur A."/>
            <person name="Khurana P."/>
            <person name="Khurana P."/>
            <person name="Khurana J.P."/>
            <person name="Tyagi A.K."/>
            <person name="Gaikwad K."/>
            <person name="Singh A."/>
            <person name="Dalal V."/>
            <person name="Srivastava S."/>
            <person name="Dixit A."/>
            <person name="Pal A.K."/>
            <person name="Ghazi I.A."/>
            <person name="Yadav M."/>
            <person name="Pandit A."/>
            <person name="Bhargava A."/>
            <person name="Sureshbabu K."/>
            <person name="Batra K."/>
            <person name="Sharma T.R."/>
            <person name="Mohapatra T."/>
            <person name="Singh N.K."/>
            <person name="Messing J."/>
            <person name="Nelson A.B."/>
            <person name="Fuks G."/>
            <person name="Kavchok S."/>
            <person name="Keizer G."/>
            <person name="Linton E."/>
            <person name="Llaca V."/>
            <person name="Song R."/>
            <person name="Tanyolac B."/>
            <person name="Young S."/>
            <person name="Ho-Il K."/>
            <person name="Hahn J.H."/>
            <person name="Sangsakoo G."/>
            <person name="Vanavichit A."/>
            <person name="de Mattos Luiz.A.T."/>
            <person name="Zimmer P.D."/>
            <person name="Malone G."/>
            <person name="Dellagostin O."/>
            <person name="de Oliveira A.C."/>
            <person name="Bevan M."/>
            <person name="Bancroft I."/>
            <person name="Minx P."/>
            <person name="Cordum H."/>
            <person name="Wilson R."/>
            <person name="Cheng Z."/>
            <person name="Jin W."/>
            <person name="Jiang J."/>
            <person name="Leong S.A."/>
            <person name="Iwama H."/>
            <person name="Gojobori T."/>
            <person name="Itoh T."/>
            <person name="Niimura Y."/>
            <person name="Fujii Y."/>
            <person name="Habara T."/>
            <person name="Sakai H."/>
            <person name="Sato Y."/>
            <person name="Wilson G."/>
            <person name="Kumar K."/>
            <person name="McCouch S."/>
            <person name="Juretic N."/>
            <person name="Hoen D."/>
            <person name="Wright S."/>
            <person name="Bruskiewich R."/>
            <person name="Bureau T."/>
            <person name="Miyao A."/>
            <person name="Hirochika H."/>
            <person name="Nishikawa T."/>
            <person name="Kadowaki K."/>
            <person name="Sugiura M."/>
            <person name="Burr B."/>
            <person name="Sasaki T."/>
        </authorList>
    </citation>
    <scope>NUCLEOTIDE SEQUENCE [LARGE SCALE GENOMIC DNA]</scope>
    <source>
        <strain evidence="17">cv. Nipponbare</strain>
    </source>
</reference>
<evidence type="ECO:0000256" key="10">
    <source>
        <dbReference type="ARBA" id="ARBA00063067"/>
    </source>
</evidence>
<feature type="region of interest" description="Disordered" evidence="12">
    <location>
        <begin position="113"/>
        <end position="232"/>
    </location>
</feature>
<dbReference type="PROSITE" id="PS00012">
    <property type="entry name" value="PHOSPHOPANTETHEINE"/>
    <property type="match status" value="1"/>
</dbReference>
<comment type="function">
    <text evidence="9">Carrier of the growing fatty acid chain in fatty acid biosynthesis. May be involved in the synthesis of short and medium chain fatty acids. Accessory and non-catalytic subunit of the mitochondrial membrane respiratory chain NADH dehydrogenase (Complex I), which functions in the transfer of electrons from NADH to the respiratory chain.</text>
</comment>
<reference evidence="16" key="2">
    <citation type="submission" date="2004-09" db="EMBL/GenBank/DDBJ databases">
        <title>Oryza sativa BAC OSJNBa0039A21 genomic sequence.</title>
        <authorList>
            <person name="Chow T.-Y."/>
            <person name="Hsing Y.-I.C."/>
            <person name="Chen C.-S."/>
            <person name="Chen H.-H."/>
            <person name="Liu S.-M."/>
            <person name="Chao Y.-T."/>
            <person name="Chang S.-J."/>
            <person name="Chen H.-C."/>
            <person name="Chen S.-K."/>
            <person name="Chen T.-R."/>
            <person name="Chen Y.-L."/>
            <person name="Cheng C.-H."/>
            <person name="Chung C.-I."/>
            <person name="Han S.-Y."/>
            <person name="Hsiao S.-H."/>
            <person name="Hsiung J.-N."/>
            <person name="Hsu C.-H."/>
            <person name="Huang J.-J."/>
            <person name="Kau P.-I."/>
            <person name="Lee M.-C."/>
            <person name="Leu H.-L."/>
            <person name="Li Y.-F."/>
            <person name="Lin S.-J."/>
            <person name="Lin Y.-C."/>
            <person name="Wu S.-W."/>
            <person name="Yu C.-Y."/>
            <person name="Yu S.-W."/>
            <person name="Wu H.-P."/>
            <person name="Shaw J.-F."/>
        </authorList>
    </citation>
    <scope>NUCLEOTIDE SEQUENCE</scope>
</reference>
<keyword evidence="13" id="KW-1133">Transmembrane helix</keyword>
<evidence type="ECO:0000256" key="11">
    <source>
        <dbReference type="RuleBase" id="RU000722"/>
    </source>
</evidence>
<dbReference type="InterPro" id="IPR009081">
    <property type="entry name" value="PP-bd_ACP"/>
</dbReference>
<dbReference type="AlphaFoldDB" id="Q6AUP3"/>
<evidence type="ECO:0000256" key="4">
    <source>
        <dbReference type="ARBA" id="ARBA00022516"/>
    </source>
</evidence>
<evidence type="ECO:0000256" key="8">
    <source>
        <dbReference type="ARBA" id="ARBA00023160"/>
    </source>
</evidence>
<feature type="domain" description="Carrier" evidence="14">
    <location>
        <begin position="479"/>
        <end position="555"/>
    </location>
</feature>
<evidence type="ECO:0000256" key="13">
    <source>
        <dbReference type="SAM" id="Phobius"/>
    </source>
</evidence>
<evidence type="ECO:0000256" key="2">
    <source>
        <dbReference type="ARBA" id="ARBA00010930"/>
    </source>
</evidence>
<evidence type="ECO:0000313" key="17">
    <source>
        <dbReference type="Proteomes" id="UP000000763"/>
    </source>
</evidence>
<feature type="compositionally biased region" description="Basic residues" evidence="12">
    <location>
        <begin position="291"/>
        <end position="306"/>
    </location>
</feature>
<reference evidence="15" key="1">
    <citation type="submission" date="2004-08" db="EMBL/GenBank/DDBJ databases">
        <title>Oryza sativa BAC OSJNBa0007A06 genomic sequence.</title>
        <authorList>
            <person name="Chow T.-Y."/>
            <person name="Hsing Y.-I.C."/>
            <person name="Chen C.-S."/>
            <person name="Chen H.-H."/>
            <person name="Liu S.-M."/>
            <person name="Chao Y.-T."/>
            <person name="Chang S.-J."/>
            <person name="Chen H.-C."/>
            <person name="Chen S.-K."/>
            <person name="Chen T.-R."/>
            <person name="Chen Y.-L."/>
            <person name="Cheng C.-H."/>
            <person name="Chung C.-I."/>
            <person name="Han S.-Y."/>
            <person name="Hsiao S.-H."/>
            <person name="Hsiung J.-N."/>
            <person name="Hsu C.-H."/>
            <person name="Huang J.-J."/>
            <person name="Kau P.-I."/>
            <person name="Lee M.-C."/>
            <person name="Leu H.-L."/>
            <person name="Li Y.-F."/>
            <person name="Lin S.-J."/>
            <person name="Lin Y.-C."/>
            <person name="Wu S.-W."/>
            <person name="Yu C.-Y."/>
            <person name="Yu S.-W."/>
            <person name="Wu H.-P."/>
            <person name="Shaw J.-F."/>
        </authorList>
    </citation>
    <scope>NUCLEOTIDE SEQUENCE</scope>
</reference>
<gene>
    <name evidence="15" type="ORF">OSJNBa0007A06.12</name>
    <name evidence="16" type="ORF">OSJNBa0039A21.2</name>
</gene>
<evidence type="ECO:0000313" key="15">
    <source>
        <dbReference type="EMBL" id="AAT93889.1"/>
    </source>
</evidence>
<organism evidence="15 17">
    <name type="scientific">Oryza sativa subsp. japonica</name>
    <name type="common">Rice</name>
    <dbReference type="NCBI Taxonomy" id="39947"/>
    <lineage>
        <taxon>Eukaryota</taxon>
        <taxon>Viridiplantae</taxon>
        <taxon>Streptophyta</taxon>
        <taxon>Embryophyta</taxon>
        <taxon>Tracheophyta</taxon>
        <taxon>Spermatophyta</taxon>
        <taxon>Magnoliopsida</taxon>
        <taxon>Liliopsida</taxon>
        <taxon>Poales</taxon>
        <taxon>Poaceae</taxon>
        <taxon>BOP clade</taxon>
        <taxon>Oryzoideae</taxon>
        <taxon>Oryzeae</taxon>
        <taxon>Oryzinae</taxon>
        <taxon>Oryza</taxon>
        <taxon>Oryza sativa</taxon>
    </lineage>
</organism>
<feature type="compositionally biased region" description="Basic and acidic residues" evidence="12">
    <location>
        <begin position="1"/>
        <end position="10"/>
    </location>
</feature>
<dbReference type="Proteomes" id="UP000000763">
    <property type="component" value="Chromosome 5"/>
</dbReference>
<feature type="region of interest" description="Disordered" evidence="12">
    <location>
        <begin position="286"/>
        <end position="312"/>
    </location>
</feature>
<feature type="region of interest" description="Disordered" evidence="12">
    <location>
        <begin position="372"/>
        <end position="393"/>
    </location>
</feature>
<evidence type="ECO:0000256" key="12">
    <source>
        <dbReference type="SAM" id="MobiDB-lite"/>
    </source>
</evidence>
<keyword evidence="4 11" id="KW-0444">Lipid biosynthesis</keyword>
<comment type="similarity">
    <text evidence="2">Belongs to the acyl carrier protein (ACP) family.</text>
</comment>
<evidence type="ECO:0000256" key="3">
    <source>
        <dbReference type="ARBA" id="ARBA00022450"/>
    </source>
</evidence>
<sequence length="558" mass="59960">MAMEYDDLKLDGGTASVGDGGNVEQPIRRRRPMVADPVVGSCQRQGRQQRGGSSLPFDRGGVEGRGLTREKGLASIVNASQRRWAMVRSQHHFGRAGVKGKRKTNLEAIQRLKNSKASSKVGISSSEVPELVSGSNFRPSTGKPDTTARRWAERQDGAAGRGAKRASEAKQGEGRQPLHSSLSLPLSACGRQRAQSGSGQSRPVEWSGASGGRQQPRLPAVNPCAHGGGRRRDQVFTAAPPGHGVHCTPHDHHRHGSRLLTILLIVVPFGAVLPLGIAGPIWRGGGERTGRRGGRKCGCRGRRGKSHREACNGHRRRGGALCQYHVGQRPSKRSHVGATSSKTREQYCRGTLFTRFYGPDLSGLVLPARTSEASSTSPFTSPHAPTHPPTEQGGMAMAAARRALLSHLRVPVLARPAAAAGSVPAARLLSSATEEGSKGSFLDKGEVADRIVSVVKNFQKVEPSKLKIAMKRLLAYALIALIETLLWFVDVTCTRLPDTLVTPNAHFQKDLGLDSLDTVEIVMAFEEEFGFEIPDNEAEKIDSIKTAVDFVASHPQAK</sequence>
<evidence type="ECO:0000256" key="9">
    <source>
        <dbReference type="ARBA" id="ARBA00057783"/>
    </source>
</evidence>
<evidence type="ECO:0000256" key="5">
    <source>
        <dbReference type="ARBA" id="ARBA00022553"/>
    </source>
</evidence>
<dbReference type="NCBIfam" id="TIGR00517">
    <property type="entry name" value="acyl_carrier"/>
    <property type="match status" value="1"/>
</dbReference>
<evidence type="ECO:0000313" key="16">
    <source>
        <dbReference type="EMBL" id="AAU10728.1"/>
    </source>
</evidence>
<evidence type="ECO:0000256" key="1">
    <source>
        <dbReference type="ARBA" id="ARBA00005194"/>
    </source>
</evidence>
<dbReference type="SUPFAM" id="SSF47336">
    <property type="entry name" value="ACP-like"/>
    <property type="match status" value="1"/>
</dbReference>
<dbReference type="EMBL" id="AC120987">
    <property type="protein sequence ID" value="AAT93889.1"/>
    <property type="molecule type" value="Genomic_DNA"/>
</dbReference>
<feature type="region of interest" description="Disordered" evidence="12">
    <location>
        <begin position="1"/>
        <end position="64"/>
    </location>
</feature>
<evidence type="ECO:0000259" key="14">
    <source>
        <dbReference type="PROSITE" id="PS50075"/>
    </source>
</evidence>
<keyword evidence="13" id="KW-0812">Transmembrane</keyword>
<dbReference type="Pfam" id="PF00550">
    <property type="entry name" value="PP-binding"/>
    <property type="match status" value="1"/>
</dbReference>
<keyword evidence="7" id="KW-0443">Lipid metabolism</keyword>
<dbReference type="PANTHER" id="PTHR20863">
    <property type="entry name" value="ACYL CARRIER PROTEIN"/>
    <property type="match status" value="1"/>
</dbReference>
<comment type="subunit">
    <text evidence="10">Complex I is composed of at least 49 different subunits.</text>
</comment>
<evidence type="ECO:0000256" key="7">
    <source>
        <dbReference type="ARBA" id="ARBA00023098"/>
    </source>
</evidence>
<dbReference type="InterPro" id="IPR006162">
    <property type="entry name" value="Ppantetheine_attach_site"/>
</dbReference>
<dbReference type="FunFam" id="1.10.1200.10:FF:000003">
    <property type="entry name" value="Acyl carrier protein"/>
    <property type="match status" value="1"/>
</dbReference>
<accession>Q6AUP3</accession>
<dbReference type="PANTHER" id="PTHR20863:SF71">
    <property type="entry name" value="ACYL CARRIER PROTEIN 2, MITOCHONDRIAL"/>
    <property type="match status" value="1"/>
</dbReference>
<feature type="compositionally biased region" description="Basic and acidic residues" evidence="12">
    <location>
        <begin position="146"/>
        <end position="156"/>
    </location>
</feature>
<dbReference type="HAMAP" id="MF_01217">
    <property type="entry name" value="Acyl_carrier"/>
    <property type="match status" value="1"/>
</dbReference>
<dbReference type="PROSITE" id="PS50075">
    <property type="entry name" value="CARRIER"/>
    <property type="match status" value="1"/>
</dbReference>
<dbReference type="GO" id="GO:0005739">
    <property type="term" value="C:mitochondrion"/>
    <property type="evidence" value="ECO:0007669"/>
    <property type="project" value="UniProtKB-ARBA"/>
</dbReference>
<dbReference type="EMBL" id="AC136218">
    <property type="protein sequence ID" value="AAU10728.1"/>
    <property type="molecule type" value="Genomic_DNA"/>
</dbReference>
<keyword evidence="8 11" id="KW-0275">Fatty acid biosynthesis</keyword>
<evidence type="ECO:0000256" key="6">
    <source>
        <dbReference type="ARBA" id="ARBA00022832"/>
    </source>
</evidence>
<feature type="compositionally biased region" description="Low complexity" evidence="12">
    <location>
        <begin position="40"/>
        <end position="54"/>
    </location>
</feature>
<dbReference type="NCBIfam" id="NF002148">
    <property type="entry name" value="PRK00982.1-2"/>
    <property type="match status" value="1"/>
</dbReference>
<protein>
    <recommendedName>
        <fullName evidence="11">Acyl carrier protein</fullName>
    </recommendedName>
</protein>
<keyword evidence="6" id="KW-0276">Fatty acid metabolism</keyword>
<feature type="compositionally biased region" description="Low complexity" evidence="12">
    <location>
        <begin position="115"/>
        <end position="126"/>
    </location>
</feature>
<feature type="compositionally biased region" description="Low complexity" evidence="12">
    <location>
        <begin position="177"/>
        <end position="187"/>
    </location>
</feature>
<proteinExistence type="inferred from homology"/>
<dbReference type="InterPro" id="IPR003231">
    <property type="entry name" value="ACP"/>
</dbReference>
<keyword evidence="13" id="KW-0472">Membrane</keyword>
<dbReference type="Gene3D" id="1.10.1200.10">
    <property type="entry name" value="ACP-like"/>
    <property type="match status" value="1"/>
</dbReference>
<keyword evidence="3 11" id="KW-0596">Phosphopantetheine</keyword>
<name>Q6AUP3_ORYSJ</name>
<comment type="pathway">
    <text evidence="1">Lipid metabolism; fatty acid biosynthesis.</text>
</comment>
<dbReference type="GO" id="GO:0000036">
    <property type="term" value="F:acyl carrier activity"/>
    <property type="evidence" value="ECO:0007669"/>
    <property type="project" value="UniProtKB-ARBA"/>
</dbReference>
<reference evidence="17" key="4">
    <citation type="journal article" date="2008" name="Nucleic Acids Res.">
        <title>The rice annotation project database (RAP-DB): 2008 update.</title>
        <authorList>
            <consortium name="The rice annotation project (RAP)"/>
        </authorList>
    </citation>
    <scope>GENOME REANNOTATION</scope>
    <source>
        <strain evidence="17">cv. Nipponbare</strain>
    </source>
</reference>
<dbReference type="InterPro" id="IPR036736">
    <property type="entry name" value="ACP-like_sf"/>
</dbReference>